<comment type="similarity">
    <text evidence="4">Belongs to the dynactin subunits 5/6 family. Dynactin subunit 5 subfamily.</text>
</comment>
<dbReference type="AlphaFoldDB" id="A0A9P8TM49"/>
<keyword evidence="3" id="KW-0206">Cytoskeleton</keyword>
<dbReference type="Proteomes" id="UP000774326">
    <property type="component" value="Unassembled WGS sequence"/>
</dbReference>
<evidence type="ECO:0000313" key="6">
    <source>
        <dbReference type="EMBL" id="KAH3683361.1"/>
    </source>
</evidence>
<reference evidence="6" key="1">
    <citation type="journal article" date="2021" name="Open Biol.">
        <title>Shared evolutionary footprints suggest mitochondrial oxidative damage underlies multiple complex I losses in fungi.</title>
        <authorList>
            <person name="Schikora-Tamarit M.A."/>
            <person name="Marcet-Houben M."/>
            <person name="Nosek J."/>
            <person name="Gabaldon T."/>
        </authorList>
    </citation>
    <scope>NUCLEOTIDE SEQUENCE</scope>
    <source>
        <strain evidence="6">CBS2887</strain>
    </source>
</reference>
<dbReference type="GO" id="GO:0005869">
    <property type="term" value="C:dynactin complex"/>
    <property type="evidence" value="ECO:0007669"/>
    <property type="project" value="TreeGrafter"/>
</dbReference>
<comment type="subcellular location">
    <subcellularLocation>
        <location evidence="1">Cytoplasm</location>
        <location evidence="1">Cytoskeleton</location>
    </subcellularLocation>
</comment>
<dbReference type="PANTHER" id="PTHR46126">
    <property type="entry name" value="DYNACTIN SUBUNIT 5"/>
    <property type="match status" value="1"/>
</dbReference>
<comment type="caution">
    <text evidence="6">The sequence shown here is derived from an EMBL/GenBank/DDBJ whole genome shotgun (WGS) entry which is preliminary data.</text>
</comment>
<organism evidence="6 7">
    <name type="scientific">Wickerhamomyces pijperi</name>
    <name type="common">Yeast</name>
    <name type="synonym">Pichia pijperi</name>
    <dbReference type="NCBI Taxonomy" id="599730"/>
    <lineage>
        <taxon>Eukaryota</taxon>
        <taxon>Fungi</taxon>
        <taxon>Dikarya</taxon>
        <taxon>Ascomycota</taxon>
        <taxon>Saccharomycotina</taxon>
        <taxon>Saccharomycetes</taxon>
        <taxon>Phaffomycetales</taxon>
        <taxon>Wickerhamomycetaceae</taxon>
        <taxon>Wickerhamomyces</taxon>
    </lineage>
</organism>
<keyword evidence="2" id="KW-0963">Cytoplasm</keyword>
<keyword evidence="7" id="KW-1185">Reference proteome</keyword>
<accession>A0A9P8TM49</accession>
<dbReference type="InterPro" id="IPR047125">
    <property type="entry name" value="DCTN5"/>
</dbReference>
<evidence type="ECO:0000256" key="5">
    <source>
        <dbReference type="ARBA" id="ARBA00034865"/>
    </source>
</evidence>
<sequence>MNDFAETSSGNRISRRSQIKGSDHILISGYTTISANAHLNCDVKLKSSKESGALKLGKFVFIDEDVTITPATETSGESVHLPSIIGSYVMIGKATEVRSVSIGSRVAIGENCKLGDRSTIYDCVVIASNTILPNNTNIPPFSLVYTDQEGLNRYPRPKTPSIIIEPLHESYKRLFEENAKLAYVNSQFTPSEMPRF</sequence>
<proteinExistence type="inferred from homology"/>
<evidence type="ECO:0000256" key="1">
    <source>
        <dbReference type="ARBA" id="ARBA00004245"/>
    </source>
</evidence>
<dbReference type="Pfam" id="PF21711">
    <property type="entry name" value="DCTN5"/>
    <property type="match status" value="1"/>
</dbReference>
<evidence type="ECO:0000256" key="3">
    <source>
        <dbReference type="ARBA" id="ARBA00023212"/>
    </source>
</evidence>
<evidence type="ECO:0000313" key="7">
    <source>
        <dbReference type="Proteomes" id="UP000774326"/>
    </source>
</evidence>
<name>A0A9P8TM49_WICPI</name>
<dbReference type="EMBL" id="JAEUBG010003160">
    <property type="protein sequence ID" value="KAH3683361.1"/>
    <property type="molecule type" value="Genomic_DNA"/>
</dbReference>
<gene>
    <name evidence="6" type="ORF">WICPIJ_005684</name>
</gene>
<evidence type="ECO:0000256" key="4">
    <source>
        <dbReference type="ARBA" id="ARBA00034706"/>
    </source>
</evidence>
<dbReference type="SUPFAM" id="SSF51161">
    <property type="entry name" value="Trimeric LpxA-like enzymes"/>
    <property type="match status" value="1"/>
</dbReference>
<dbReference type="InterPro" id="IPR011004">
    <property type="entry name" value="Trimer_LpxA-like_sf"/>
</dbReference>
<reference evidence="6" key="2">
    <citation type="submission" date="2021-01" db="EMBL/GenBank/DDBJ databases">
        <authorList>
            <person name="Schikora-Tamarit M.A."/>
        </authorList>
    </citation>
    <scope>NUCLEOTIDE SEQUENCE</scope>
    <source>
        <strain evidence="6">CBS2887</strain>
    </source>
</reference>
<protein>
    <recommendedName>
        <fullName evidence="5">Dynactin subunit 5</fullName>
    </recommendedName>
</protein>
<dbReference type="Gene3D" id="2.160.10.10">
    <property type="entry name" value="Hexapeptide repeat proteins"/>
    <property type="match status" value="1"/>
</dbReference>
<evidence type="ECO:0000256" key="2">
    <source>
        <dbReference type="ARBA" id="ARBA00022490"/>
    </source>
</evidence>
<dbReference type="PANTHER" id="PTHR46126:SF1">
    <property type="entry name" value="DYNACTIN SUBUNIT 5"/>
    <property type="match status" value="1"/>
</dbReference>
<dbReference type="OrthoDB" id="417208at2759"/>